<dbReference type="Proteomes" id="UP000464524">
    <property type="component" value="Chromosome"/>
</dbReference>
<protein>
    <submittedName>
        <fullName evidence="10">Acyl-CoA dehydrogenase</fullName>
        <ecNumber evidence="10">1.3.99.-</ecNumber>
    </submittedName>
</protein>
<feature type="domain" description="Acyl-CoA dehydrogenase/oxidase N-terminal" evidence="9">
    <location>
        <begin position="6"/>
        <end position="117"/>
    </location>
</feature>
<dbReference type="AlphaFoldDB" id="A0A857JL42"/>
<accession>A0A857JL42</accession>
<organism evidence="10 11">
    <name type="scientific">Paraglaciecola mesophila</name>
    <dbReference type="NCBI Taxonomy" id="197222"/>
    <lineage>
        <taxon>Bacteria</taxon>
        <taxon>Pseudomonadati</taxon>
        <taxon>Pseudomonadota</taxon>
        <taxon>Gammaproteobacteria</taxon>
        <taxon>Alteromonadales</taxon>
        <taxon>Alteromonadaceae</taxon>
        <taxon>Paraglaciecola</taxon>
    </lineage>
</organism>
<dbReference type="InterPro" id="IPR009075">
    <property type="entry name" value="AcylCo_DH/oxidase_C"/>
</dbReference>
<evidence type="ECO:0000256" key="2">
    <source>
        <dbReference type="ARBA" id="ARBA00009347"/>
    </source>
</evidence>
<name>A0A857JL42_9ALTE</name>
<dbReference type="Gene3D" id="2.40.110.10">
    <property type="entry name" value="Butyryl-CoA Dehydrogenase, subunit A, domain 2"/>
    <property type="match status" value="1"/>
</dbReference>
<comment type="similarity">
    <text evidence="2 6">Belongs to the acyl-CoA dehydrogenase family.</text>
</comment>
<evidence type="ECO:0000256" key="1">
    <source>
        <dbReference type="ARBA" id="ARBA00001974"/>
    </source>
</evidence>
<evidence type="ECO:0000256" key="4">
    <source>
        <dbReference type="ARBA" id="ARBA00022827"/>
    </source>
</evidence>
<sequence length="379" mass="41444">MNFNLSEEQNMLKDSVARFVQDEYDFETRRSNAANPLGFNPDNWQTFAELGWLSIPFEEAYGGFGGGPTDVMAVMEEMGKGLVVEPFVATVLMFGGLLSKSSNEALKDANIEKIIDGSLQGAFAYVERQSRFELTDVKTQAKRDGDDFVLNGEKTVVFNGAAANKVIVSARTSGEQCDEAGITLFLIDSDASGVERTQYRLMDGQLVANIKLSDVRVAATQVVGQIDDGYKLIDAVVGDVTIALCAEAMGIMQKLNTTTIEYTKTRKQFGVAISSFQALQHRMVDMFMAGEQAKSILYRAVCAAESGADDLAKNIAALKVMIGRNGKLIGDEAIQLHGGMGLTDELDVGHYVKRLMMINTTFGDADYQQQKFNRLAYTD</sequence>
<dbReference type="PANTHER" id="PTHR43884:SF20">
    <property type="entry name" value="ACYL-COA DEHYDROGENASE FADE28"/>
    <property type="match status" value="1"/>
</dbReference>
<dbReference type="InterPro" id="IPR006091">
    <property type="entry name" value="Acyl-CoA_Oxase/DH_mid-dom"/>
</dbReference>
<dbReference type="EMBL" id="CP047656">
    <property type="protein sequence ID" value="QHJ12256.1"/>
    <property type="molecule type" value="Genomic_DNA"/>
</dbReference>
<dbReference type="Pfam" id="PF02770">
    <property type="entry name" value="Acyl-CoA_dh_M"/>
    <property type="match status" value="1"/>
</dbReference>
<dbReference type="SUPFAM" id="SSF56645">
    <property type="entry name" value="Acyl-CoA dehydrogenase NM domain-like"/>
    <property type="match status" value="1"/>
</dbReference>
<dbReference type="GO" id="GO:0003995">
    <property type="term" value="F:acyl-CoA dehydrogenase activity"/>
    <property type="evidence" value="ECO:0007669"/>
    <property type="project" value="TreeGrafter"/>
</dbReference>
<feature type="domain" description="Acyl-CoA oxidase/dehydrogenase middle" evidence="8">
    <location>
        <begin position="122"/>
        <end position="201"/>
    </location>
</feature>
<evidence type="ECO:0000259" key="7">
    <source>
        <dbReference type="Pfam" id="PF00441"/>
    </source>
</evidence>
<dbReference type="KEGG" id="pmes:FX988_02507"/>
<reference evidence="10 11" key="1">
    <citation type="submission" date="2019-12" db="EMBL/GenBank/DDBJ databases">
        <title>Genome sequencing and assembly of endphytes of Porphyra tenera.</title>
        <authorList>
            <person name="Park J.M."/>
            <person name="Shin R."/>
            <person name="Jo S.H."/>
        </authorList>
    </citation>
    <scope>NUCLEOTIDE SEQUENCE [LARGE SCALE GENOMIC DNA]</scope>
    <source>
        <strain evidence="10 11">GPM4</strain>
    </source>
</reference>
<comment type="cofactor">
    <cofactor evidence="1 6">
        <name>FAD</name>
        <dbReference type="ChEBI" id="CHEBI:57692"/>
    </cofactor>
</comment>
<dbReference type="PANTHER" id="PTHR43884">
    <property type="entry name" value="ACYL-COA DEHYDROGENASE"/>
    <property type="match status" value="1"/>
</dbReference>
<dbReference type="SUPFAM" id="SSF47203">
    <property type="entry name" value="Acyl-CoA dehydrogenase C-terminal domain-like"/>
    <property type="match status" value="1"/>
</dbReference>
<dbReference type="RefSeq" id="WP_160180223.1">
    <property type="nucleotide sequence ID" value="NZ_CP047656.1"/>
</dbReference>
<evidence type="ECO:0000313" key="10">
    <source>
        <dbReference type="EMBL" id="QHJ12256.1"/>
    </source>
</evidence>
<keyword evidence="11" id="KW-1185">Reference proteome</keyword>
<evidence type="ECO:0000259" key="8">
    <source>
        <dbReference type="Pfam" id="PF02770"/>
    </source>
</evidence>
<dbReference type="EC" id="1.3.99.-" evidence="10"/>
<dbReference type="GO" id="GO:0050660">
    <property type="term" value="F:flavin adenine dinucleotide binding"/>
    <property type="evidence" value="ECO:0007669"/>
    <property type="project" value="InterPro"/>
</dbReference>
<gene>
    <name evidence="10" type="ORF">FX988_02507</name>
</gene>
<feature type="domain" description="Acyl-CoA dehydrogenase/oxidase C-terminal" evidence="7">
    <location>
        <begin position="230"/>
        <end position="368"/>
    </location>
</feature>
<dbReference type="InterPro" id="IPR037069">
    <property type="entry name" value="AcylCoA_DH/ox_N_sf"/>
</dbReference>
<keyword evidence="5 6" id="KW-0560">Oxidoreductase</keyword>
<evidence type="ECO:0000256" key="3">
    <source>
        <dbReference type="ARBA" id="ARBA00022630"/>
    </source>
</evidence>
<dbReference type="CDD" id="cd00567">
    <property type="entry name" value="ACAD"/>
    <property type="match status" value="1"/>
</dbReference>
<evidence type="ECO:0000256" key="6">
    <source>
        <dbReference type="RuleBase" id="RU362125"/>
    </source>
</evidence>
<dbReference type="Pfam" id="PF02771">
    <property type="entry name" value="Acyl-CoA_dh_N"/>
    <property type="match status" value="1"/>
</dbReference>
<dbReference type="Gene3D" id="1.10.540.10">
    <property type="entry name" value="Acyl-CoA dehydrogenase/oxidase, N-terminal domain"/>
    <property type="match status" value="1"/>
</dbReference>
<keyword evidence="4 6" id="KW-0274">FAD</keyword>
<evidence type="ECO:0000259" key="9">
    <source>
        <dbReference type="Pfam" id="PF02771"/>
    </source>
</evidence>
<dbReference type="InterPro" id="IPR009100">
    <property type="entry name" value="AcylCoA_DH/oxidase_NM_dom_sf"/>
</dbReference>
<dbReference type="Pfam" id="PF00441">
    <property type="entry name" value="Acyl-CoA_dh_1"/>
    <property type="match status" value="1"/>
</dbReference>
<proteinExistence type="inferred from homology"/>
<keyword evidence="3 6" id="KW-0285">Flavoprotein</keyword>
<dbReference type="InterPro" id="IPR036250">
    <property type="entry name" value="AcylCo_DH-like_C"/>
</dbReference>
<dbReference type="Gene3D" id="1.20.140.10">
    <property type="entry name" value="Butyryl-CoA Dehydrogenase, subunit A, domain 3"/>
    <property type="match status" value="1"/>
</dbReference>
<dbReference type="InterPro" id="IPR013786">
    <property type="entry name" value="AcylCoA_DH/ox_N"/>
</dbReference>
<dbReference type="InterPro" id="IPR046373">
    <property type="entry name" value="Acyl-CoA_Oxase/DH_mid-dom_sf"/>
</dbReference>
<evidence type="ECO:0000313" key="11">
    <source>
        <dbReference type="Proteomes" id="UP000464524"/>
    </source>
</evidence>
<dbReference type="OrthoDB" id="9769473at2"/>
<evidence type="ECO:0000256" key="5">
    <source>
        <dbReference type="ARBA" id="ARBA00023002"/>
    </source>
</evidence>